<dbReference type="GO" id="GO:0005886">
    <property type="term" value="C:plasma membrane"/>
    <property type="evidence" value="ECO:0007669"/>
    <property type="project" value="UniProtKB-SubCell"/>
</dbReference>
<feature type="transmembrane region" description="Helical" evidence="6">
    <location>
        <begin position="18"/>
        <end position="40"/>
    </location>
</feature>
<gene>
    <name evidence="8" type="ORF">GKD68_21240</name>
    <name evidence="9" type="ORF">GKD70_09200</name>
    <name evidence="7" type="ORF">LI194_04295</name>
</gene>
<dbReference type="PANTHER" id="PTHR30250:SF26">
    <property type="entry name" value="PSMA PROTEIN"/>
    <property type="match status" value="1"/>
</dbReference>
<dbReference type="InterPro" id="IPR050833">
    <property type="entry name" value="Poly_Biosynth_Transport"/>
</dbReference>
<dbReference type="EMBL" id="WKNE01000033">
    <property type="protein sequence ID" value="MRZ57218.1"/>
    <property type="molecule type" value="Genomic_DNA"/>
</dbReference>
<evidence type="ECO:0000313" key="9">
    <source>
        <dbReference type="EMBL" id="MSB73456.1"/>
    </source>
</evidence>
<keyword evidence="2" id="KW-1003">Cell membrane</keyword>
<dbReference type="RefSeq" id="WP_036628973.1">
    <property type="nucleotide sequence ID" value="NZ_BQOC01000001.1"/>
</dbReference>
<accession>A0A6I2NTE9</accession>
<dbReference type="Proteomes" id="UP000432516">
    <property type="component" value="Unassembled WGS sequence"/>
</dbReference>
<evidence type="ECO:0000313" key="11">
    <source>
        <dbReference type="Proteomes" id="UP000441609"/>
    </source>
</evidence>
<name>A0A6I2NTE9_PARDI</name>
<evidence type="ECO:0000256" key="1">
    <source>
        <dbReference type="ARBA" id="ARBA00004651"/>
    </source>
</evidence>
<evidence type="ECO:0000256" key="6">
    <source>
        <dbReference type="SAM" id="Phobius"/>
    </source>
</evidence>
<comment type="subcellular location">
    <subcellularLocation>
        <location evidence="1">Cell membrane</location>
        <topology evidence="1">Multi-pass membrane protein</topology>
    </subcellularLocation>
</comment>
<dbReference type="EMBL" id="JAJCNI010000003">
    <property type="protein sequence ID" value="MCB6517015.1"/>
    <property type="molecule type" value="Genomic_DNA"/>
</dbReference>
<dbReference type="EMBL" id="WKMO01000006">
    <property type="protein sequence ID" value="MSB73456.1"/>
    <property type="molecule type" value="Genomic_DNA"/>
</dbReference>
<feature type="transmembrane region" description="Helical" evidence="6">
    <location>
        <begin position="189"/>
        <end position="209"/>
    </location>
</feature>
<protein>
    <submittedName>
        <fullName evidence="8">Lipopolysaccharide biosynthesis protein</fullName>
    </submittedName>
</protein>
<dbReference type="PANTHER" id="PTHR30250">
    <property type="entry name" value="PST FAMILY PREDICTED COLANIC ACID TRANSPORTER"/>
    <property type="match status" value="1"/>
</dbReference>
<sequence>MSATSENNKRIAKNTLFLYMRMLLIMGVTLYTSRIVLQVLGVEDFGIYNVVGGIVALLGFISSSMSISIQRFLSYEMGRKNYEKVSRAFSMALQIHGIIAVVVMMLLETAGIYFLRCKMVIPIDRMDSALSVFHCSVLACGFSIVQVPFIALIIAYERMGLYAYIGIVDTMLKLAIAFLLGWIAYDSLALYGGLMLVATIVITLAYVMVCHLSFKEIRYQCIWDTRLFGSLTRFASWSALGEMAWGFTLQGVNIVLNLFFGTVVNAAYGISSQVSAAVYRFLGSFQTAVNPQLIKEYAQGNVMGMMGLAYRGMKFSFFLLLFIAYPLVLEMDFILSRWLGTVPELAPAFCRLVVANALLDILSSLFATLAKAYGKIRNYQIVVSLTLFLNFPLSYVALKVGYPPFMIFVVYSIVSMLLVIIRCRLIAGMFEINVLSAYSKQVLIPVLRVLFISSLLPLAVNSGMEEGWLRLFAMTACSIVSVAFAVYVLGLTSGERAFVENRIINIKERLVKNG</sequence>
<proteinExistence type="predicted"/>
<reference evidence="7" key="2">
    <citation type="submission" date="2021-10" db="EMBL/GenBank/DDBJ databases">
        <title>Collection of gut derived symbiotic bacterial strains cultured from healthy donors.</title>
        <authorList>
            <person name="Lin H."/>
            <person name="Littmann E."/>
            <person name="Kohout C."/>
            <person name="Pamer E.G."/>
        </authorList>
    </citation>
    <scope>NUCLEOTIDE SEQUENCE</scope>
    <source>
        <strain evidence="7">DFI.2.94</strain>
    </source>
</reference>
<reference evidence="10 11" key="1">
    <citation type="journal article" date="2019" name="Nat. Med.">
        <title>A library of human gut bacterial isolates paired with longitudinal multiomics data enables mechanistic microbiome research.</title>
        <authorList>
            <person name="Poyet M."/>
            <person name="Groussin M."/>
            <person name="Gibbons S.M."/>
            <person name="Avila-Pacheco J."/>
            <person name="Jiang X."/>
            <person name="Kearney S.M."/>
            <person name="Perrotta A.R."/>
            <person name="Berdy B."/>
            <person name="Zhao S."/>
            <person name="Lieberman T.D."/>
            <person name="Swanson P.K."/>
            <person name="Smith M."/>
            <person name="Roesemann S."/>
            <person name="Alexander J.E."/>
            <person name="Rich S.A."/>
            <person name="Livny J."/>
            <person name="Vlamakis H."/>
            <person name="Clish C."/>
            <person name="Bullock K."/>
            <person name="Deik A."/>
            <person name="Scott J."/>
            <person name="Pierce K.A."/>
            <person name="Xavier R.J."/>
            <person name="Alm E.J."/>
        </authorList>
    </citation>
    <scope>NUCLEOTIDE SEQUENCE [LARGE SCALE GENOMIC DNA]</scope>
    <source>
        <strain evidence="8 10">BIOML-A2</strain>
        <strain evidence="9 11">BIOML-A20</strain>
    </source>
</reference>
<dbReference type="AlphaFoldDB" id="A0A6I2NTE9"/>
<dbReference type="OrthoDB" id="5365632at2"/>
<feature type="transmembrane region" description="Helical" evidence="6">
    <location>
        <begin position="472"/>
        <end position="492"/>
    </location>
</feature>
<evidence type="ECO:0000256" key="3">
    <source>
        <dbReference type="ARBA" id="ARBA00022692"/>
    </source>
</evidence>
<feature type="transmembrane region" description="Helical" evidence="6">
    <location>
        <begin position="130"/>
        <end position="154"/>
    </location>
</feature>
<keyword evidence="3 6" id="KW-0812">Transmembrane</keyword>
<dbReference type="Proteomes" id="UP001198806">
    <property type="component" value="Unassembled WGS sequence"/>
</dbReference>
<feature type="transmembrane region" description="Helical" evidence="6">
    <location>
        <begin position="161"/>
        <end position="183"/>
    </location>
</feature>
<feature type="transmembrane region" description="Helical" evidence="6">
    <location>
        <begin position="404"/>
        <end position="421"/>
    </location>
</feature>
<feature type="transmembrane region" description="Helical" evidence="6">
    <location>
        <begin position="315"/>
        <end position="339"/>
    </location>
</feature>
<feature type="transmembrane region" description="Helical" evidence="6">
    <location>
        <begin position="379"/>
        <end position="398"/>
    </location>
</feature>
<evidence type="ECO:0000256" key="5">
    <source>
        <dbReference type="ARBA" id="ARBA00023136"/>
    </source>
</evidence>
<feature type="transmembrane region" description="Helical" evidence="6">
    <location>
        <begin position="46"/>
        <end position="67"/>
    </location>
</feature>
<keyword evidence="4 6" id="KW-1133">Transmembrane helix</keyword>
<dbReference type="Proteomes" id="UP000441609">
    <property type="component" value="Unassembled WGS sequence"/>
</dbReference>
<comment type="caution">
    <text evidence="8">The sequence shown here is derived from an EMBL/GenBank/DDBJ whole genome shotgun (WGS) entry which is preliminary data.</text>
</comment>
<organism evidence="8 10">
    <name type="scientific">Parabacteroides distasonis</name>
    <dbReference type="NCBI Taxonomy" id="823"/>
    <lineage>
        <taxon>Bacteria</taxon>
        <taxon>Pseudomonadati</taxon>
        <taxon>Bacteroidota</taxon>
        <taxon>Bacteroidia</taxon>
        <taxon>Bacteroidales</taxon>
        <taxon>Tannerellaceae</taxon>
        <taxon>Parabacteroides</taxon>
    </lineage>
</organism>
<evidence type="ECO:0000313" key="7">
    <source>
        <dbReference type="EMBL" id="MCB6517015.1"/>
    </source>
</evidence>
<evidence type="ECO:0000256" key="4">
    <source>
        <dbReference type="ARBA" id="ARBA00022989"/>
    </source>
</evidence>
<feature type="transmembrane region" description="Helical" evidence="6">
    <location>
        <begin position="442"/>
        <end position="460"/>
    </location>
</feature>
<evidence type="ECO:0000313" key="8">
    <source>
        <dbReference type="EMBL" id="MRZ57218.1"/>
    </source>
</evidence>
<dbReference type="GeneID" id="93521761"/>
<evidence type="ECO:0000313" key="10">
    <source>
        <dbReference type="Proteomes" id="UP000432516"/>
    </source>
</evidence>
<keyword evidence="5 6" id="KW-0472">Membrane</keyword>
<feature type="transmembrane region" description="Helical" evidence="6">
    <location>
        <begin position="345"/>
        <end position="367"/>
    </location>
</feature>
<feature type="transmembrane region" description="Helical" evidence="6">
    <location>
        <begin position="88"/>
        <end position="115"/>
    </location>
</feature>
<evidence type="ECO:0000256" key="2">
    <source>
        <dbReference type="ARBA" id="ARBA00022475"/>
    </source>
</evidence>